<dbReference type="EMBL" id="MLAK01000055">
    <property type="protein sequence ID" value="OHT16966.1"/>
    <property type="molecule type" value="Genomic_DNA"/>
</dbReference>
<reference evidence="1" key="1">
    <citation type="submission" date="2016-10" db="EMBL/GenBank/DDBJ databases">
        <authorList>
            <person name="Benchimol M."/>
            <person name="Almeida L.G."/>
            <person name="Vasconcelos A.T."/>
            <person name="Perreira-Neves A."/>
            <person name="Rosa I.A."/>
            <person name="Tasca T."/>
            <person name="Bogo M.R."/>
            <person name="de Souza W."/>
        </authorList>
    </citation>
    <scope>NUCLEOTIDE SEQUENCE [LARGE SCALE GENOMIC DNA]</scope>
    <source>
        <strain evidence="1">K</strain>
    </source>
</reference>
<keyword evidence="2" id="KW-1185">Reference proteome</keyword>
<gene>
    <name evidence="1" type="ORF">TRFO_41434</name>
</gene>
<dbReference type="Gene3D" id="1.25.10.10">
    <property type="entry name" value="Leucine-rich Repeat Variant"/>
    <property type="match status" value="1"/>
</dbReference>
<comment type="caution">
    <text evidence="1">The sequence shown here is derived from an EMBL/GenBank/DDBJ whole genome shotgun (WGS) entry which is preliminary data.</text>
</comment>
<accession>A0A1J4L4V5</accession>
<dbReference type="RefSeq" id="XP_068370102.1">
    <property type="nucleotide sequence ID" value="XM_068513768.1"/>
</dbReference>
<organism evidence="1 2">
    <name type="scientific">Tritrichomonas foetus</name>
    <dbReference type="NCBI Taxonomy" id="1144522"/>
    <lineage>
        <taxon>Eukaryota</taxon>
        <taxon>Metamonada</taxon>
        <taxon>Parabasalia</taxon>
        <taxon>Tritrichomonadida</taxon>
        <taxon>Tritrichomonadidae</taxon>
        <taxon>Tritrichomonas</taxon>
    </lineage>
</organism>
<dbReference type="VEuPathDB" id="TrichDB:TRFO_41434"/>
<name>A0A1J4L4V5_9EUKA</name>
<dbReference type="OrthoDB" id="10672296at2759"/>
<dbReference type="AlphaFoldDB" id="A0A1J4L4V5"/>
<dbReference type="SUPFAM" id="SSF48371">
    <property type="entry name" value="ARM repeat"/>
    <property type="match status" value="1"/>
</dbReference>
<evidence type="ECO:0000313" key="1">
    <source>
        <dbReference type="EMBL" id="OHT16966.1"/>
    </source>
</evidence>
<dbReference type="InterPro" id="IPR016024">
    <property type="entry name" value="ARM-type_fold"/>
</dbReference>
<dbReference type="Proteomes" id="UP000179807">
    <property type="component" value="Unassembled WGS sequence"/>
</dbReference>
<dbReference type="InterPro" id="IPR011989">
    <property type="entry name" value="ARM-like"/>
</dbReference>
<proteinExistence type="predicted"/>
<evidence type="ECO:0000313" key="2">
    <source>
        <dbReference type="Proteomes" id="UP000179807"/>
    </source>
</evidence>
<protein>
    <submittedName>
        <fullName evidence="1">Uncharacterized protein</fullName>
    </submittedName>
</protein>
<sequence length="464" mass="53756">MWISYKDIDSFRLKGSQLSVCTTLFPKEKDCDECYQTFTMKCDPELMNRWENMMENGITPLEDMKSQYSNFIPKYNLNFLQSLSIFIRMMPKEGLEIIDYILNGTVKNLTKLDWHIIFTVLINNLPYSMPILSHALSVPETSKLKHISIFLKMGVLPSLYQFSKKIEYHLILSFILLSLSSYELTSYQSKVSLNESVSLSSYEKRNTEIEEDLFFSESENEDDDTAFITFCENLLVSEDDQVRLNVLIALLTLCEHDIKCRSLISNLMLAYLIKLRGNEERLYVLKILSVSFKGEPDSLFPLIQNMAEISAEFVKSNDYRLIDAICGLIEKIMENDCEDYFWQLGVANKFYEIVTADCPFEIKKNALVVLLRLTNVVDSGRLINIVTLEMIEKICEFLEYDEDSISLRILNFVSKLIYQKETPIPSEFLDLFLSWSEKIFSLTMSENPEISAASSSIMRFLESL</sequence>
<dbReference type="GeneID" id="94848472"/>